<dbReference type="SUPFAM" id="SSF52949">
    <property type="entry name" value="Macro domain-like"/>
    <property type="match status" value="2"/>
</dbReference>
<evidence type="ECO:0000256" key="3">
    <source>
        <dbReference type="ARBA" id="ARBA00022989"/>
    </source>
</evidence>
<feature type="transmembrane region" description="Helical" evidence="6">
    <location>
        <begin position="17"/>
        <end position="37"/>
    </location>
</feature>
<feature type="compositionally biased region" description="Basic and acidic residues" evidence="5">
    <location>
        <begin position="808"/>
        <end position="821"/>
    </location>
</feature>
<evidence type="ECO:0000313" key="9">
    <source>
        <dbReference type="EMBL" id="CAF1178298.1"/>
    </source>
</evidence>
<evidence type="ECO:0000313" key="10">
    <source>
        <dbReference type="Proteomes" id="UP000663828"/>
    </source>
</evidence>
<dbReference type="CDD" id="cd14978">
    <property type="entry name" value="7tmA_FMRFamide_R-like"/>
    <property type="match status" value="1"/>
</dbReference>
<evidence type="ECO:0000256" key="4">
    <source>
        <dbReference type="ARBA" id="ARBA00023136"/>
    </source>
</evidence>
<feature type="domain" description="Macro" evidence="8">
    <location>
        <begin position="330"/>
        <end position="515"/>
    </location>
</feature>
<feature type="transmembrane region" description="Helical" evidence="6">
    <location>
        <begin position="49"/>
        <end position="72"/>
    </location>
</feature>
<dbReference type="InterPro" id="IPR017452">
    <property type="entry name" value="GPCR_Rhodpsn_7TM"/>
</dbReference>
<accession>A0A814USI3</accession>
<feature type="transmembrane region" description="Helical" evidence="6">
    <location>
        <begin position="131"/>
        <end position="152"/>
    </location>
</feature>
<feature type="domain" description="Macro" evidence="8">
    <location>
        <begin position="599"/>
        <end position="784"/>
    </location>
</feature>
<protein>
    <recommendedName>
        <fullName evidence="11">Macro domain-containing protein</fullName>
    </recommendedName>
</protein>
<evidence type="ECO:0008006" key="11">
    <source>
        <dbReference type="Google" id="ProtNLM"/>
    </source>
</evidence>
<dbReference type="InterPro" id="IPR002589">
    <property type="entry name" value="Macro_dom"/>
</dbReference>
<evidence type="ECO:0000256" key="5">
    <source>
        <dbReference type="SAM" id="MobiDB-lite"/>
    </source>
</evidence>
<feature type="transmembrane region" description="Helical" evidence="6">
    <location>
        <begin position="92"/>
        <end position="110"/>
    </location>
</feature>
<comment type="subcellular location">
    <subcellularLocation>
        <location evidence="1">Membrane</location>
    </subcellularLocation>
</comment>
<feature type="transmembrane region" description="Helical" evidence="6">
    <location>
        <begin position="229"/>
        <end position="253"/>
    </location>
</feature>
<dbReference type="AlphaFoldDB" id="A0A814USI3"/>
<feature type="region of interest" description="Disordered" evidence="5">
    <location>
        <begin position="525"/>
        <end position="604"/>
    </location>
</feature>
<dbReference type="EMBL" id="CAJNOR010001653">
    <property type="protein sequence ID" value="CAF1178298.1"/>
    <property type="molecule type" value="Genomic_DNA"/>
</dbReference>
<feature type="region of interest" description="Disordered" evidence="5">
    <location>
        <begin position="791"/>
        <end position="928"/>
    </location>
</feature>
<gene>
    <name evidence="9" type="ORF">XAT740_LOCUS22429</name>
</gene>
<name>A0A814USI3_ADIRI</name>
<feature type="compositionally biased region" description="Polar residues" evidence="5">
    <location>
        <begin position="797"/>
        <end position="807"/>
    </location>
</feature>
<keyword evidence="10" id="KW-1185">Reference proteome</keyword>
<evidence type="ECO:0000259" key="8">
    <source>
        <dbReference type="PROSITE" id="PS51154"/>
    </source>
</evidence>
<dbReference type="PROSITE" id="PS50262">
    <property type="entry name" value="G_PROTEIN_RECEP_F1_2"/>
    <property type="match status" value="1"/>
</dbReference>
<organism evidence="9 10">
    <name type="scientific">Adineta ricciae</name>
    <name type="common">Rotifer</name>
    <dbReference type="NCBI Taxonomy" id="249248"/>
    <lineage>
        <taxon>Eukaryota</taxon>
        <taxon>Metazoa</taxon>
        <taxon>Spiralia</taxon>
        <taxon>Gnathifera</taxon>
        <taxon>Rotifera</taxon>
        <taxon>Eurotatoria</taxon>
        <taxon>Bdelloidea</taxon>
        <taxon>Adinetida</taxon>
        <taxon>Adinetidae</taxon>
        <taxon>Adineta</taxon>
    </lineage>
</organism>
<evidence type="ECO:0000259" key="7">
    <source>
        <dbReference type="PROSITE" id="PS50262"/>
    </source>
</evidence>
<feature type="transmembrane region" description="Helical" evidence="6">
    <location>
        <begin position="172"/>
        <end position="195"/>
    </location>
</feature>
<proteinExistence type="predicted"/>
<dbReference type="InterPro" id="IPR043472">
    <property type="entry name" value="Macro_dom-like"/>
</dbReference>
<dbReference type="Gene3D" id="1.20.1070.10">
    <property type="entry name" value="Rhodopsin 7-helix transmembrane proteins"/>
    <property type="match status" value="1"/>
</dbReference>
<evidence type="ECO:0000256" key="2">
    <source>
        <dbReference type="ARBA" id="ARBA00022692"/>
    </source>
</evidence>
<feature type="compositionally biased region" description="Polar residues" evidence="5">
    <location>
        <begin position="893"/>
        <end position="912"/>
    </location>
</feature>
<keyword evidence="4 6" id="KW-0472">Membrane</keyword>
<dbReference type="PANTHER" id="PTHR11106">
    <property type="entry name" value="GANGLIOSIDE INDUCED DIFFERENTIATION ASSOCIATED PROTEIN 2-RELATED"/>
    <property type="match status" value="1"/>
</dbReference>
<dbReference type="GO" id="GO:0016020">
    <property type="term" value="C:membrane"/>
    <property type="evidence" value="ECO:0007669"/>
    <property type="project" value="UniProtKB-SubCell"/>
</dbReference>
<feature type="domain" description="G-protein coupled receptors family 1 profile" evidence="7">
    <location>
        <begin position="29"/>
        <end position="293"/>
    </location>
</feature>
<dbReference type="Proteomes" id="UP000663828">
    <property type="component" value="Unassembled WGS sequence"/>
</dbReference>
<reference evidence="9" key="1">
    <citation type="submission" date="2021-02" db="EMBL/GenBank/DDBJ databases">
        <authorList>
            <person name="Nowell W R."/>
        </authorList>
    </citation>
    <scope>NUCLEOTIDE SEQUENCE</scope>
</reference>
<dbReference type="PANTHER" id="PTHR11106:SF27">
    <property type="entry name" value="MACRO DOMAIN-CONTAINING PROTEIN"/>
    <property type="match status" value="1"/>
</dbReference>
<dbReference type="Gene3D" id="3.40.220.10">
    <property type="entry name" value="Leucine Aminopeptidase, subunit E, domain 1"/>
    <property type="match status" value="2"/>
</dbReference>
<feature type="compositionally biased region" description="Basic and acidic residues" evidence="5">
    <location>
        <begin position="565"/>
        <end position="577"/>
    </location>
</feature>
<dbReference type="SUPFAM" id="SSF81321">
    <property type="entry name" value="Family A G protein-coupled receptor-like"/>
    <property type="match status" value="1"/>
</dbReference>
<evidence type="ECO:0000256" key="1">
    <source>
        <dbReference type="ARBA" id="ARBA00004370"/>
    </source>
</evidence>
<evidence type="ECO:0000256" key="6">
    <source>
        <dbReference type="SAM" id="Phobius"/>
    </source>
</evidence>
<keyword evidence="2 6" id="KW-0812">Transmembrane</keyword>
<sequence>MTLGDDLNLVQSALTRYALPIILILGVLGNFVNILVFSQKHLRINSCAIYFISTSIFNIVVMSFGIPSSIATAYMPYDFTSYSAIYCKLRSYLIHVLFMISRSAVALACIDRFALCSSNVRIRAFSQRSMAIKMVFIASIVWFVIPSHMIVYVDIQMPSRRCGGSGNYSYVYGLYAAIATTIPLIIMVVFSTLAIRSLKRIRSRVQPEPGTNGQTVPKNTRIQKRDVKLTLILIGEVIVYFFSTVLFPIYSIYTAVTATVPKDTLRIAIESFMRYNSLSFLIYLNAASIFYIHLLTSEAFREESKQILFRIFKNGEKRHIKDMAGSDGDTHLEVPFQQGSCKILLKRGDLLAEENVDAKVIPTPEAGHQERDQSYPLYEKFRANADQSMAHEIKTISSKITQKGEPQIIDTRKPYIILTPTPYFKQGNAGPGLKILQETYLKCLQLASERNCRSIAFPTIGCGASGFNTDDAARTLHKALAKYEQSSSKKINEIHIVIFTVDIYQRFVNVFMDLADDKKNKLKILDMSTHDTKPSQADSKRNEKRREQQARSDPKDQDYDDDFEKEMTDEHRKDSKRLSPKLNPDTPEFRPSNQNRSRPKRTYFLSNNKTRLVIRQGDILKTRVDAIVNAANESMLGGGGVDGVIHDAAGDELLRACRAHKEIYPNVRLPTGRSRILLSYKMSKTTHYIINTAGPRYSDFSPEQNRQHLESCYETSLALANLYDLETIAYTAISCGIFGYPLDEGAEIALQTVDQKAGLMSQITFVLLDDGIYDAWVEKAKQLGFKSLDNFDEDTSSPDQSNNSNESTVKKHDQANADRRNGHSGQDRGTPPPRKPEERRITDASSPNKSEKVSKANSNKSPERATADADEQSYTDENSNNKENNAKKKASVTDRTSPNAQGTNKSNDKPSTGGSGKGRGRPKNPNQF</sequence>
<comment type="caution">
    <text evidence="9">The sequence shown here is derived from an EMBL/GenBank/DDBJ whole genome shotgun (WGS) entry which is preliminary data.</text>
</comment>
<feature type="compositionally biased region" description="Basic and acidic residues" evidence="5">
    <location>
        <begin position="528"/>
        <end position="557"/>
    </location>
</feature>
<keyword evidence="3 6" id="KW-1133">Transmembrane helix</keyword>
<dbReference type="PROSITE" id="PS51154">
    <property type="entry name" value="MACRO"/>
    <property type="match status" value="2"/>
</dbReference>
<dbReference type="SMART" id="SM00506">
    <property type="entry name" value="A1pp"/>
    <property type="match status" value="2"/>
</dbReference>
<dbReference type="Pfam" id="PF01661">
    <property type="entry name" value="Macro"/>
    <property type="match status" value="2"/>
</dbReference>